<dbReference type="OrthoDB" id="10044343at2759"/>
<organism evidence="2 3">
    <name type="scientific">Muraenolepis orangiensis</name>
    <name type="common">Patagonian moray cod</name>
    <dbReference type="NCBI Taxonomy" id="630683"/>
    <lineage>
        <taxon>Eukaryota</taxon>
        <taxon>Metazoa</taxon>
        <taxon>Chordata</taxon>
        <taxon>Craniata</taxon>
        <taxon>Vertebrata</taxon>
        <taxon>Euteleostomi</taxon>
        <taxon>Actinopterygii</taxon>
        <taxon>Neopterygii</taxon>
        <taxon>Teleostei</taxon>
        <taxon>Neoteleostei</taxon>
        <taxon>Acanthomorphata</taxon>
        <taxon>Zeiogadaria</taxon>
        <taxon>Gadariae</taxon>
        <taxon>Gadiformes</taxon>
        <taxon>Muraenolepidoidei</taxon>
        <taxon>Muraenolepididae</taxon>
        <taxon>Muraenolepis</taxon>
    </lineage>
</organism>
<protein>
    <submittedName>
        <fullName evidence="2">Uncharacterized protein</fullName>
    </submittedName>
</protein>
<feature type="region of interest" description="Disordered" evidence="1">
    <location>
        <begin position="1"/>
        <end position="22"/>
    </location>
</feature>
<name>A0A9Q0DRR1_9TELE</name>
<accession>A0A9Q0DRR1</accession>
<comment type="caution">
    <text evidence="2">The sequence shown here is derived from an EMBL/GenBank/DDBJ whole genome shotgun (WGS) entry which is preliminary data.</text>
</comment>
<gene>
    <name evidence="2" type="ORF">NHX12_006019</name>
</gene>
<evidence type="ECO:0000313" key="3">
    <source>
        <dbReference type="Proteomes" id="UP001148018"/>
    </source>
</evidence>
<proteinExistence type="predicted"/>
<sequence length="93" mass="10155">MVKNGSAGWADEADSSRGRGEASRDFAKLYELDNDPNRKEFLDDLFTFMQKRAVMNEDVSQSERRGIFQGPVSASGLAEADPGRGLVTLGGAW</sequence>
<dbReference type="EMBL" id="JANIIK010000112">
    <property type="protein sequence ID" value="KAJ3593685.1"/>
    <property type="molecule type" value="Genomic_DNA"/>
</dbReference>
<reference evidence="2" key="1">
    <citation type="submission" date="2022-07" db="EMBL/GenBank/DDBJ databases">
        <title>Chromosome-level genome of Muraenolepis orangiensis.</title>
        <authorList>
            <person name="Kim J."/>
        </authorList>
    </citation>
    <scope>NUCLEOTIDE SEQUENCE</scope>
    <source>
        <strain evidence="2">KU_S4_2022</strain>
        <tissue evidence="2">Muscle</tissue>
    </source>
</reference>
<evidence type="ECO:0000256" key="1">
    <source>
        <dbReference type="SAM" id="MobiDB-lite"/>
    </source>
</evidence>
<keyword evidence="3" id="KW-1185">Reference proteome</keyword>
<dbReference type="Proteomes" id="UP001148018">
    <property type="component" value="Unassembled WGS sequence"/>
</dbReference>
<dbReference type="AlphaFoldDB" id="A0A9Q0DRR1"/>
<dbReference type="InterPro" id="IPR036431">
    <property type="entry name" value="ARID_dom_sf"/>
</dbReference>
<evidence type="ECO:0000313" key="2">
    <source>
        <dbReference type="EMBL" id="KAJ3593685.1"/>
    </source>
</evidence>
<dbReference type="GO" id="GO:0003677">
    <property type="term" value="F:DNA binding"/>
    <property type="evidence" value="ECO:0007669"/>
    <property type="project" value="InterPro"/>
</dbReference>
<dbReference type="Gene3D" id="1.10.150.60">
    <property type="entry name" value="ARID DNA-binding domain"/>
    <property type="match status" value="1"/>
</dbReference>